<dbReference type="InterPro" id="IPR019974">
    <property type="entry name" value="XPG_CS"/>
</dbReference>
<dbReference type="AlphaFoldDB" id="A0A0C3G600"/>
<feature type="region of interest" description="Disordered" evidence="10">
    <location>
        <begin position="498"/>
        <end position="557"/>
    </location>
</feature>
<evidence type="ECO:0000256" key="1">
    <source>
        <dbReference type="ARBA" id="ARBA00001946"/>
    </source>
</evidence>
<keyword evidence="14" id="KW-1185">Reference proteome</keyword>
<keyword evidence="3" id="KW-0540">Nuclease</keyword>
<evidence type="ECO:0000313" key="14">
    <source>
        <dbReference type="Proteomes" id="UP000054166"/>
    </source>
</evidence>
<evidence type="ECO:0000259" key="11">
    <source>
        <dbReference type="SMART" id="SM00484"/>
    </source>
</evidence>
<dbReference type="InterPro" id="IPR029060">
    <property type="entry name" value="PIN-like_dom_sf"/>
</dbReference>
<dbReference type="Gene3D" id="3.40.50.1010">
    <property type="entry name" value="5'-nuclease"/>
    <property type="match status" value="1"/>
</dbReference>
<keyword evidence="4" id="KW-0479">Metal-binding</keyword>
<dbReference type="Pfam" id="PF00752">
    <property type="entry name" value="XPG_N"/>
    <property type="match status" value="1"/>
</dbReference>
<dbReference type="FunFam" id="3.40.50.1010:FF:000002">
    <property type="entry name" value="Exonuclease 1, putative"/>
    <property type="match status" value="1"/>
</dbReference>
<dbReference type="InterPro" id="IPR036279">
    <property type="entry name" value="5-3_exonuclease_C_sf"/>
</dbReference>
<accession>A0A0C3G600</accession>
<evidence type="ECO:0000256" key="10">
    <source>
        <dbReference type="SAM" id="MobiDB-lite"/>
    </source>
</evidence>
<reference evidence="13 14" key="1">
    <citation type="submission" date="2014-04" db="EMBL/GenBank/DDBJ databases">
        <authorList>
            <consortium name="DOE Joint Genome Institute"/>
            <person name="Kuo A."/>
            <person name="Tarkka M."/>
            <person name="Buscot F."/>
            <person name="Kohler A."/>
            <person name="Nagy L.G."/>
            <person name="Floudas D."/>
            <person name="Copeland A."/>
            <person name="Barry K.W."/>
            <person name="Cichocki N."/>
            <person name="Veneault-Fourrey C."/>
            <person name="LaButti K."/>
            <person name="Lindquist E.A."/>
            <person name="Lipzen A."/>
            <person name="Lundell T."/>
            <person name="Morin E."/>
            <person name="Murat C."/>
            <person name="Sun H."/>
            <person name="Tunlid A."/>
            <person name="Henrissat B."/>
            <person name="Grigoriev I.V."/>
            <person name="Hibbett D.S."/>
            <person name="Martin F."/>
            <person name="Nordberg H.P."/>
            <person name="Cantor M.N."/>
            <person name="Hua S.X."/>
        </authorList>
    </citation>
    <scope>NUCLEOTIDE SEQUENCE [LARGE SCALE GENOMIC DNA]</scope>
    <source>
        <strain evidence="13 14">F 1598</strain>
    </source>
</reference>
<dbReference type="SMART" id="SM00485">
    <property type="entry name" value="XPGN"/>
    <property type="match status" value="1"/>
</dbReference>
<keyword evidence="5" id="KW-0227">DNA damage</keyword>
<dbReference type="GO" id="GO:0017108">
    <property type="term" value="F:5'-flap endonuclease activity"/>
    <property type="evidence" value="ECO:0007669"/>
    <property type="project" value="TreeGrafter"/>
</dbReference>
<reference evidence="14" key="2">
    <citation type="submission" date="2015-01" db="EMBL/GenBank/DDBJ databases">
        <title>Evolutionary Origins and Diversification of the Mycorrhizal Mutualists.</title>
        <authorList>
            <consortium name="DOE Joint Genome Institute"/>
            <consortium name="Mycorrhizal Genomics Consortium"/>
            <person name="Kohler A."/>
            <person name="Kuo A."/>
            <person name="Nagy L.G."/>
            <person name="Floudas D."/>
            <person name="Copeland A."/>
            <person name="Barry K.W."/>
            <person name="Cichocki N."/>
            <person name="Veneault-Fourrey C."/>
            <person name="LaButti K."/>
            <person name="Lindquist E.A."/>
            <person name="Lipzen A."/>
            <person name="Lundell T."/>
            <person name="Morin E."/>
            <person name="Murat C."/>
            <person name="Riley R."/>
            <person name="Ohm R."/>
            <person name="Sun H."/>
            <person name="Tunlid A."/>
            <person name="Henrissat B."/>
            <person name="Grigoriev I.V."/>
            <person name="Hibbett D.S."/>
            <person name="Martin F."/>
        </authorList>
    </citation>
    <scope>NUCLEOTIDE SEQUENCE [LARGE SCALE GENOMIC DNA]</scope>
    <source>
        <strain evidence="14">F 1598</strain>
    </source>
</reference>
<dbReference type="FunCoup" id="A0A0C3G600">
    <property type="interactions" value="260"/>
</dbReference>
<dbReference type="PANTHER" id="PTHR11081">
    <property type="entry name" value="FLAP ENDONUCLEASE FAMILY MEMBER"/>
    <property type="match status" value="1"/>
</dbReference>
<dbReference type="Proteomes" id="UP000054166">
    <property type="component" value="Unassembled WGS sequence"/>
</dbReference>
<evidence type="ECO:0000259" key="12">
    <source>
        <dbReference type="SMART" id="SM00485"/>
    </source>
</evidence>
<comment type="cofactor">
    <cofactor evidence="1">
        <name>Mg(2+)</name>
        <dbReference type="ChEBI" id="CHEBI:18420"/>
    </cofactor>
</comment>
<keyword evidence="8" id="KW-0234">DNA repair</keyword>
<dbReference type="EMBL" id="KN832971">
    <property type="protein sequence ID" value="KIM91640.1"/>
    <property type="molecule type" value="Genomic_DNA"/>
</dbReference>
<dbReference type="Pfam" id="PF00867">
    <property type="entry name" value="XPG_I"/>
    <property type="match status" value="1"/>
</dbReference>
<proteinExistence type="predicted"/>
<dbReference type="HOGENOM" id="CLU_008978_0_0_1"/>
<dbReference type="FunFam" id="1.10.150.20:FF:000011">
    <property type="entry name" value="exonuclease 1"/>
    <property type="match status" value="1"/>
</dbReference>
<keyword evidence="9" id="KW-0539">Nucleus</keyword>
<feature type="domain" description="XPG-I" evidence="11">
    <location>
        <begin position="138"/>
        <end position="210"/>
    </location>
</feature>
<dbReference type="SMART" id="SM00484">
    <property type="entry name" value="XPGI"/>
    <property type="match status" value="1"/>
</dbReference>
<evidence type="ECO:0000256" key="9">
    <source>
        <dbReference type="ARBA" id="ARBA00023242"/>
    </source>
</evidence>
<dbReference type="PRINTS" id="PR00853">
    <property type="entry name" value="XPGRADSUPER"/>
</dbReference>
<dbReference type="OrthoDB" id="26491at2759"/>
<dbReference type="PANTHER" id="PTHR11081:SF65">
    <property type="entry name" value="DNA DAMAGE-INDUCIBLE PROTEIN DIN7-RELATED"/>
    <property type="match status" value="1"/>
</dbReference>
<organism evidence="13 14">
    <name type="scientific">Piloderma croceum (strain F 1598)</name>
    <dbReference type="NCBI Taxonomy" id="765440"/>
    <lineage>
        <taxon>Eukaryota</taxon>
        <taxon>Fungi</taxon>
        <taxon>Dikarya</taxon>
        <taxon>Basidiomycota</taxon>
        <taxon>Agaricomycotina</taxon>
        <taxon>Agaricomycetes</taxon>
        <taxon>Agaricomycetidae</taxon>
        <taxon>Atheliales</taxon>
        <taxon>Atheliaceae</taxon>
        <taxon>Piloderma</taxon>
    </lineage>
</organism>
<dbReference type="InterPro" id="IPR006085">
    <property type="entry name" value="XPG_DNA_repair_N"/>
</dbReference>
<name>A0A0C3G600_PILCF</name>
<dbReference type="Gene3D" id="1.10.150.20">
    <property type="entry name" value="5' to 3' exonuclease, C-terminal subdomain"/>
    <property type="match status" value="1"/>
</dbReference>
<feature type="domain" description="XPG N-terminal" evidence="12">
    <location>
        <begin position="1"/>
        <end position="99"/>
    </location>
</feature>
<evidence type="ECO:0000256" key="2">
    <source>
        <dbReference type="ARBA" id="ARBA00004123"/>
    </source>
</evidence>
<dbReference type="GO" id="GO:0008409">
    <property type="term" value="F:5'-3' exonuclease activity"/>
    <property type="evidence" value="ECO:0007669"/>
    <property type="project" value="UniProtKB-ARBA"/>
</dbReference>
<evidence type="ECO:0000256" key="8">
    <source>
        <dbReference type="ARBA" id="ARBA00023204"/>
    </source>
</evidence>
<dbReference type="STRING" id="765440.A0A0C3G600"/>
<evidence type="ECO:0000256" key="5">
    <source>
        <dbReference type="ARBA" id="ARBA00022763"/>
    </source>
</evidence>
<keyword evidence="6" id="KW-0378">Hydrolase</keyword>
<evidence type="ECO:0000256" key="6">
    <source>
        <dbReference type="ARBA" id="ARBA00022801"/>
    </source>
</evidence>
<dbReference type="InterPro" id="IPR006084">
    <property type="entry name" value="XPG/Rad2"/>
</dbReference>
<dbReference type="SUPFAM" id="SSF88723">
    <property type="entry name" value="PIN domain-like"/>
    <property type="match status" value="1"/>
</dbReference>
<dbReference type="InterPro" id="IPR044752">
    <property type="entry name" value="PIN-like_EXO1"/>
</dbReference>
<dbReference type="InterPro" id="IPR008918">
    <property type="entry name" value="HhH2"/>
</dbReference>
<keyword evidence="7" id="KW-0460">Magnesium</keyword>
<dbReference type="GO" id="GO:0006281">
    <property type="term" value="P:DNA repair"/>
    <property type="evidence" value="ECO:0007669"/>
    <property type="project" value="UniProtKB-KW"/>
</dbReference>
<dbReference type="SMART" id="SM00279">
    <property type="entry name" value="HhH2"/>
    <property type="match status" value="1"/>
</dbReference>
<dbReference type="SUPFAM" id="SSF47807">
    <property type="entry name" value="5' to 3' exonuclease, C-terminal subdomain"/>
    <property type="match status" value="1"/>
</dbReference>
<feature type="region of interest" description="Disordered" evidence="10">
    <location>
        <begin position="575"/>
        <end position="597"/>
    </location>
</feature>
<dbReference type="InParanoid" id="A0A0C3G600"/>
<dbReference type="GO" id="GO:0005634">
    <property type="term" value="C:nucleus"/>
    <property type="evidence" value="ECO:0007669"/>
    <property type="project" value="UniProtKB-SubCell"/>
</dbReference>
<dbReference type="CDD" id="cd09857">
    <property type="entry name" value="PIN_EXO1"/>
    <property type="match status" value="1"/>
</dbReference>
<comment type="subcellular location">
    <subcellularLocation>
        <location evidence="2">Nucleus</location>
    </subcellularLocation>
</comment>
<dbReference type="GO" id="GO:0046872">
    <property type="term" value="F:metal ion binding"/>
    <property type="evidence" value="ECO:0007669"/>
    <property type="project" value="UniProtKB-KW"/>
</dbReference>
<dbReference type="GO" id="GO:0003677">
    <property type="term" value="F:DNA binding"/>
    <property type="evidence" value="ECO:0007669"/>
    <property type="project" value="InterPro"/>
</dbReference>
<dbReference type="CDD" id="cd09901">
    <property type="entry name" value="H3TH_FEN1-like"/>
    <property type="match status" value="1"/>
</dbReference>
<gene>
    <name evidence="13" type="ORF">PILCRDRAFT_810921</name>
</gene>
<feature type="region of interest" description="Disordered" evidence="10">
    <location>
        <begin position="424"/>
        <end position="462"/>
    </location>
</feature>
<evidence type="ECO:0000256" key="7">
    <source>
        <dbReference type="ARBA" id="ARBA00022842"/>
    </source>
</evidence>
<dbReference type="PROSITE" id="PS00842">
    <property type="entry name" value="XPG_2"/>
    <property type="match status" value="1"/>
</dbReference>
<protein>
    <submittedName>
        <fullName evidence="13">Uncharacterized protein</fullName>
    </submittedName>
</protein>
<evidence type="ECO:0000256" key="4">
    <source>
        <dbReference type="ARBA" id="ARBA00022723"/>
    </source>
</evidence>
<sequence length="782" mass="87022">MGISGLLPLLKSIQVDKHLSECAGQTLAVDAYVWLHRGVHACATELATGKNTNKYVDYAMHRVRLLRHHHIQPYVVFDGGPLPAKKSTEVERKQRRDENLAKGDALAAQGKHSQARDYYVKCIDVTPQMAFQLIKTLRAESVPYVVAPYEADAQMAYLERIGLVDGIITEDSDLLVYGCRKVYYKLDAVSATMTCICRADFASVTDVSFVGWSDVQFRAMAILSGCDYLPSIPGIGLKTAYTLLRKHKTVENVVKAVRLEGKKDVPKGYIQAFRLAEKVFLHQKVYDPVEERLVNLTEIPPEAGWDKATLAYMGGDMSPSDAKKVALGDADPVTLLRMEDINSTFVPRVPLNFNVLNYSRQDHGKGKGKATGKSASEGILHFFAPKQKAVSKSSSQPVQNAMVVGNASGKRTLADAMDQDLAAKKKQREQSLTPKKPRGLTESRFFGAKPSIGTPNHEEDLMAPIAGPSRVRDFLEDDKENVPMSDEDLDFIIDIPEDPVTQEDGYLSPTPSFSRLDTPELSSPLRPGVRRKRETDDDFDAEALSSPEASRQAPRRHSCSIERLEWSRGKVLVRDNPVTSDHSAGADETSTKDGPDLRDILDDDMTSEIDCFDEDTLDPTPPITPDGSGQIEVAPEVDEDIDDLEHEELKAVSIVTRTEIVANGWWEKWGRTGKVKEKKFRRPPLLRRETNVTPTGRHPAVRQNLNAAPQKMEPKPRQFDAQSKTRKSLMFFHEVKNSSKVDVPRGDVMTRPLFHESSSSDLSDEVNSNAQLRLAKFRCNAT</sequence>
<dbReference type="InterPro" id="IPR006086">
    <property type="entry name" value="XPG-I_dom"/>
</dbReference>
<evidence type="ECO:0000313" key="13">
    <source>
        <dbReference type="EMBL" id="KIM91640.1"/>
    </source>
</evidence>
<evidence type="ECO:0000256" key="3">
    <source>
        <dbReference type="ARBA" id="ARBA00022722"/>
    </source>
</evidence>